<dbReference type="SUPFAM" id="SSF64005">
    <property type="entry name" value="Undecaprenyl diphosphate synthase"/>
    <property type="match status" value="1"/>
</dbReference>
<dbReference type="InterPro" id="IPR036424">
    <property type="entry name" value="UPP_synth-like_sf"/>
</dbReference>
<dbReference type="GO" id="GO:0000287">
    <property type="term" value="F:magnesium ion binding"/>
    <property type="evidence" value="ECO:0007669"/>
    <property type="project" value="UniProtKB-ARBA"/>
</dbReference>
<protein>
    <recommendedName>
        <fullName evidence="5">Vta1/callose synthase N-terminal domain-containing protein</fullName>
    </recommendedName>
</protein>
<comment type="subcellular location">
    <subcellularLocation>
        <location evidence="1">Endomembrane system</location>
    </subcellularLocation>
</comment>
<evidence type="ECO:0000256" key="4">
    <source>
        <dbReference type="SAM" id="MobiDB-lite"/>
    </source>
</evidence>
<evidence type="ECO:0000313" key="6">
    <source>
        <dbReference type="EMBL" id="KAJ8534427.1"/>
    </source>
</evidence>
<keyword evidence="2" id="KW-0808">Transferase</keyword>
<evidence type="ECO:0000259" key="5">
    <source>
        <dbReference type="Pfam" id="PF04652"/>
    </source>
</evidence>
<keyword evidence="7" id="KW-1185">Reference proteome</keyword>
<feature type="compositionally biased region" description="Polar residues" evidence="4">
    <location>
        <begin position="270"/>
        <end position="290"/>
    </location>
</feature>
<feature type="compositionally biased region" description="Pro residues" evidence="4">
    <location>
        <begin position="213"/>
        <end position="226"/>
    </location>
</feature>
<name>A0A9Q1LG99_9SOLA</name>
<dbReference type="PANTHER" id="PTHR10291:SF18">
    <property type="entry name" value="DEHYDRODOLICHYL DIPHOSPHATE SYNTHASE CPT3"/>
    <property type="match status" value="1"/>
</dbReference>
<dbReference type="PANTHER" id="PTHR10291">
    <property type="entry name" value="DEHYDRODOLICHYL DIPHOSPHATE SYNTHASE FAMILY MEMBER"/>
    <property type="match status" value="1"/>
</dbReference>
<dbReference type="Gene3D" id="1.20.5.420">
    <property type="entry name" value="Immunoglobulin FC, subunit C"/>
    <property type="match status" value="1"/>
</dbReference>
<proteinExistence type="inferred from homology"/>
<dbReference type="InterPro" id="IPR018520">
    <property type="entry name" value="UPP_synth-like_CS"/>
</dbReference>
<organism evidence="6 7">
    <name type="scientific">Anisodus acutangulus</name>
    <dbReference type="NCBI Taxonomy" id="402998"/>
    <lineage>
        <taxon>Eukaryota</taxon>
        <taxon>Viridiplantae</taxon>
        <taxon>Streptophyta</taxon>
        <taxon>Embryophyta</taxon>
        <taxon>Tracheophyta</taxon>
        <taxon>Spermatophyta</taxon>
        <taxon>Magnoliopsida</taxon>
        <taxon>eudicotyledons</taxon>
        <taxon>Gunneridae</taxon>
        <taxon>Pentapetalae</taxon>
        <taxon>asterids</taxon>
        <taxon>lamiids</taxon>
        <taxon>Solanales</taxon>
        <taxon>Solanaceae</taxon>
        <taxon>Solanoideae</taxon>
        <taxon>Hyoscyameae</taxon>
        <taxon>Anisodus</taxon>
    </lineage>
</organism>
<dbReference type="OrthoDB" id="4173905at2759"/>
<evidence type="ECO:0000313" key="7">
    <source>
        <dbReference type="Proteomes" id="UP001152561"/>
    </source>
</evidence>
<dbReference type="PROSITE" id="PS01066">
    <property type="entry name" value="UPP_SYNTHASE"/>
    <property type="match status" value="1"/>
</dbReference>
<keyword evidence="3" id="KW-0472">Membrane</keyword>
<feature type="region of interest" description="Disordered" evidence="4">
    <location>
        <begin position="147"/>
        <end position="290"/>
    </location>
</feature>
<comment type="caution">
    <text evidence="6">The sequence shown here is derived from an EMBL/GenBank/DDBJ whole genome shotgun (WGS) entry which is preliminary data.</text>
</comment>
<dbReference type="Gene3D" id="1.25.40.270">
    <property type="entry name" value="Vacuolar protein sorting-associated protein vta1"/>
    <property type="match status" value="1"/>
</dbReference>
<dbReference type="EMBL" id="JAJAGQ010000019">
    <property type="protein sequence ID" value="KAJ8534427.1"/>
    <property type="molecule type" value="Genomic_DNA"/>
</dbReference>
<dbReference type="InterPro" id="IPR039431">
    <property type="entry name" value="Vta1/CALS_N"/>
</dbReference>
<feature type="region of interest" description="Disordered" evidence="4">
    <location>
        <begin position="307"/>
        <end position="349"/>
    </location>
</feature>
<dbReference type="AlphaFoldDB" id="A0A9Q1LG99"/>
<feature type="compositionally biased region" description="Polar residues" evidence="4">
    <location>
        <begin position="307"/>
        <end position="324"/>
    </location>
</feature>
<evidence type="ECO:0000256" key="3">
    <source>
        <dbReference type="ARBA" id="ARBA00023136"/>
    </source>
</evidence>
<gene>
    <name evidence="6" type="ORF">K7X08_016155</name>
</gene>
<feature type="compositionally biased region" description="Polar residues" evidence="4">
    <location>
        <begin position="331"/>
        <end position="342"/>
    </location>
</feature>
<evidence type="ECO:0000256" key="2">
    <source>
        <dbReference type="ARBA" id="ARBA00022679"/>
    </source>
</evidence>
<dbReference type="GO" id="GO:0005783">
    <property type="term" value="C:endoplasmic reticulum"/>
    <property type="evidence" value="ECO:0007669"/>
    <property type="project" value="TreeGrafter"/>
</dbReference>
<evidence type="ECO:0000256" key="1">
    <source>
        <dbReference type="ARBA" id="ARBA00004308"/>
    </source>
</evidence>
<dbReference type="InterPro" id="IPR001441">
    <property type="entry name" value="UPP_synth-like"/>
</dbReference>
<dbReference type="Gene3D" id="3.40.1180.10">
    <property type="entry name" value="Decaprenyl diphosphate synthase-like"/>
    <property type="match status" value="1"/>
</dbReference>
<reference evidence="7" key="1">
    <citation type="journal article" date="2023" name="Proc. Natl. Acad. Sci. U.S.A.">
        <title>Genomic and structural basis for evolution of tropane alkaloid biosynthesis.</title>
        <authorList>
            <person name="Wanga Y.-J."/>
            <person name="Taina T."/>
            <person name="Yua J.-Y."/>
            <person name="Lia J."/>
            <person name="Xua B."/>
            <person name="Chenc J."/>
            <person name="D'Auriad J.C."/>
            <person name="Huanga J.-P."/>
            <person name="Huanga S.-X."/>
        </authorList>
    </citation>
    <scope>NUCLEOTIDE SEQUENCE [LARGE SCALE GENOMIC DNA]</scope>
    <source>
        <strain evidence="7">cv. KIB-2019</strain>
    </source>
</reference>
<feature type="domain" description="Vta1/callose synthase N-terminal" evidence="5">
    <location>
        <begin position="12"/>
        <end position="148"/>
    </location>
</feature>
<dbReference type="InterPro" id="IPR023175">
    <property type="entry name" value="Vta1/CALS_N_sf"/>
</dbReference>
<sequence length="750" mass="83968">MSKENEPAKILLPYLQRADELQKHEPLVSYYCRLYAMERGLKIPQSDRTKTTSSLLVSLMKQLEKDKVSVKLGSDDHLHLEGFALNVFAKADKQDRAGRADLNTAKTFYAASIFFEILNQFGELQPDLEQKQKYAAWKAADIRKAIKEGRKPVPGPPGGESDISELSSAQSGEYDVEPSGADPSIKQAPESDSSPRLYDNVQYTANRQSHSAPIPPAPPSHVPPSRPYSTDDYPSNEDHSSHNFPQPPSASRHESSSYSHFHQHQPYPQEPQSHLPNHYPSQDIPSYPNFQSYPSFTMSSLPAAPSHNPSYYQGSDASYSTLPPSSAPDYPSNSQYNLSDRNGSAAEAAVPPAKTYQYDSNYQPPPDKIAEAHKAARFAVGALAFDDVSIALDCFELRASLLGARHLALRLRMLALHLLQICSHFSYLVGLSETTALPTKVEVRLIVVHDLALVRTSSVDMEGTISKQVGPLFENISSFVRQCIFSVLSVGPVPSHIAFVMDGNRRYSKKENVLDGDGHRAGFLALINMLKYCYELGVKYITVYAFSIDNFKRRPEEVESLMKLMQEKIDELIKEESIVNRLGIRIYFQGNLKLLRDAVRSATERAMVKTASNSKAVLSVCVAYTSTDEIVHAVQESCEEKWDEIRKRDANNAVGNLIGLEGNGKDEDEHLIGVTDVDRHMYMGVVPDPDIIIRTSGESRLSNFLLWQSAHCLLYFPTALWPEIGLRHLIWVVLDFQRNYLYLKEKKKQA</sequence>
<dbReference type="GO" id="GO:0045547">
    <property type="term" value="F:ditrans,polycis-polyprenyl diphosphate synthase [(2E,6E)-farnesyl diphosphate specific] activity"/>
    <property type="evidence" value="ECO:0007669"/>
    <property type="project" value="TreeGrafter"/>
</dbReference>
<dbReference type="HAMAP" id="MF_01139">
    <property type="entry name" value="ISPT"/>
    <property type="match status" value="1"/>
</dbReference>
<accession>A0A9Q1LG99</accession>
<dbReference type="CDD" id="cd00475">
    <property type="entry name" value="Cis_IPPS"/>
    <property type="match status" value="1"/>
</dbReference>
<dbReference type="Pfam" id="PF04652">
    <property type="entry name" value="Vta1"/>
    <property type="match status" value="1"/>
</dbReference>
<dbReference type="NCBIfam" id="TIGR00055">
    <property type="entry name" value="uppS"/>
    <property type="match status" value="1"/>
</dbReference>
<dbReference type="GO" id="GO:0016094">
    <property type="term" value="P:polyprenol biosynthetic process"/>
    <property type="evidence" value="ECO:0007669"/>
    <property type="project" value="TreeGrafter"/>
</dbReference>
<dbReference type="Proteomes" id="UP001152561">
    <property type="component" value="Unassembled WGS sequence"/>
</dbReference>
<dbReference type="Pfam" id="PF01255">
    <property type="entry name" value="Prenyltransf"/>
    <property type="match status" value="1"/>
</dbReference>